<name>A0AA86VWI9_9FABA</name>
<feature type="transmembrane region" description="Helical" evidence="1">
    <location>
        <begin position="225"/>
        <end position="246"/>
    </location>
</feature>
<feature type="transmembrane region" description="Helical" evidence="1">
    <location>
        <begin position="253"/>
        <end position="277"/>
    </location>
</feature>
<feature type="transmembrane region" description="Helical" evidence="1">
    <location>
        <begin position="463"/>
        <end position="483"/>
    </location>
</feature>
<dbReference type="PANTHER" id="PTHR31414">
    <property type="entry name" value="TRANSMEMBRANE PROTEIN DDB_G0292058"/>
    <property type="match status" value="1"/>
</dbReference>
<keyword evidence="1" id="KW-1133">Transmembrane helix</keyword>
<dbReference type="EMBL" id="OY731399">
    <property type="protein sequence ID" value="CAJ1929267.1"/>
    <property type="molecule type" value="Genomic_DNA"/>
</dbReference>
<keyword evidence="1" id="KW-0812">Transmembrane</keyword>
<dbReference type="Proteomes" id="UP001189624">
    <property type="component" value="Chromosome 2"/>
</dbReference>
<dbReference type="Gramene" id="rna-AYBTSS11_LOCUS4420">
    <property type="protein sequence ID" value="CAJ1929267.1"/>
    <property type="gene ID" value="gene-AYBTSS11_LOCUS4420"/>
</dbReference>
<reference evidence="3" key="1">
    <citation type="submission" date="2023-10" db="EMBL/GenBank/DDBJ databases">
        <authorList>
            <person name="Domelevo Entfellner J.-B."/>
        </authorList>
    </citation>
    <scope>NUCLEOTIDE SEQUENCE</scope>
</reference>
<proteinExistence type="predicted"/>
<evidence type="ECO:0000313" key="4">
    <source>
        <dbReference type="Proteomes" id="UP001189624"/>
    </source>
</evidence>
<sequence length="504" mass="56865">MTTDSTMLNSTNRFLFLPLFLLLISIPVFQQTWSASGSPDGENSFHRPDPLRHFKDYNGDFDVRNKHYVASAAFTGVHGYAFACVWLLCGLVLAIFLILKCLCGGFASLNCLDRYHLHIFFLLVFFTSLAIIASSFVLATSQKTMRRTEKLKESVEGIGEDALRTIGRVIKTMKQMQVLLLPYNPQICANLNSTTQDLRTNSRVIRRFIDKSEKSFDQATHTINVAHFVVLAVNLVTLFAAIVLMLQYWRPGFIIIIFCLWILTSLCWFLTGLDFFLRTFAEDACSAFEDFEENPQNSSLGSMLPCMNESVSGNLIAQIGYTIHRFVAELNSNMSVVYRLLGVSKANEELIGVAKICDPFPGPSNLNYVPQSCPQNAIRIGDLSRILAKFTCHEEGTGEECKKEGRFLPKASYNMAHAYSRSVQDLLDIYPDMQRLSKCTVVKNKVAEIVSKQCRPIRVSTKLLWSLMLSLSIIMVLLVFTWVTKAFQCWGRPLSIYSRTPTST</sequence>
<feature type="transmembrane region" description="Helical" evidence="1">
    <location>
        <begin position="115"/>
        <end position="139"/>
    </location>
</feature>
<evidence type="ECO:0008006" key="5">
    <source>
        <dbReference type="Google" id="ProtNLM"/>
    </source>
</evidence>
<evidence type="ECO:0000313" key="3">
    <source>
        <dbReference type="EMBL" id="CAJ1929267.1"/>
    </source>
</evidence>
<dbReference type="InterPro" id="IPR040283">
    <property type="entry name" value="DDB_G0292058-like"/>
</dbReference>
<evidence type="ECO:0000256" key="2">
    <source>
        <dbReference type="SAM" id="SignalP"/>
    </source>
</evidence>
<gene>
    <name evidence="3" type="ORF">AYBTSS11_LOCUS4420</name>
</gene>
<dbReference type="PANTHER" id="PTHR31414:SF19">
    <property type="entry name" value="TRANSMEMBRANE PROTEIN"/>
    <property type="match status" value="1"/>
</dbReference>
<dbReference type="AlphaFoldDB" id="A0AA86VWI9"/>
<organism evidence="3 4">
    <name type="scientific">Sphenostylis stenocarpa</name>
    <dbReference type="NCBI Taxonomy" id="92480"/>
    <lineage>
        <taxon>Eukaryota</taxon>
        <taxon>Viridiplantae</taxon>
        <taxon>Streptophyta</taxon>
        <taxon>Embryophyta</taxon>
        <taxon>Tracheophyta</taxon>
        <taxon>Spermatophyta</taxon>
        <taxon>Magnoliopsida</taxon>
        <taxon>eudicotyledons</taxon>
        <taxon>Gunneridae</taxon>
        <taxon>Pentapetalae</taxon>
        <taxon>rosids</taxon>
        <taxon>fabids</taxon>
        <taxon>Fabales</taxon>
        <taxon>Fabaceae</taxon>
        <taxon>Papilionoideae</taxon>
        <taxon>50 kb inversion clade</taxon>
        <taxon>NPAAA clade</taxon>
        <taxon>indigoferoid/millettioid clade</taxon>
        <taxon>Phaseoleae</taxon>
        <taxon>Sphenostylis</taxon>
    </lineage>
</organism>
<keyword evidence="4" id="KW-1185">Reference proteome</keyword>
<keyword evidence="2" id="KW-0732">Signal</keyword>
<dbReference type="GO" id="GO:0016020">
    <property type="term" value="C:membrane"/>
    <property type="evidence" value="ECO:0007669"/>
    <property type="project" value="TreeGrafter"/>
</dbReference>
<feature type="signal peptide" evidence="2">
    <location>
        <begin position="1"/>
        <end position="30"/>
    </location>
</feature>
<feature type="transmembrane region" description="Helical" evidence="1">
    <location>
        <begin position="80"/>
        <end position="103"/>
    </location>
</feature>
<accession>A0AA86VWI9</accession>
<protein>
    <recommendedName>
        <fullName evidence="5">Transmembrane protein</fullName>
    </recommendedName>
</protein>
<keyword evidence="1" id="KW-0472">Membrane</keyword>
<feature type="chain" id="PRO_5041650053" description="Transmembrane protein" evidence="2">
    <location>
        <begin position="31"/>
        <end position="504"/>
    </location>
</feature>
<evidence type="ECO:0000256" key="1">
    <source>
        <dbReference type="SAM" id="Phobius"/>
    </source>
</evidence>